<dbReference type="AlphaFoldDB" id="A0A7U7I7R7"/>
<dbReference type="CDD" id="cd02253">
    <property type="entry name" value="DmpA"/>
    <property type="match status" value="1"/>
</dbReference>
<comment type="caution">
    <text evidence="3">The sequence shown here is derived from an EMBL/GenBank/DDBJ whole genome shotgun (WGS) entry which is preliminary data.</text>
</comment>
<comment type="similarity">
    <text evidence="1">Belongs to the peptidase S58 family.</text>
</comment>
<keyword evidence="4" id="KW-1185">Reference proteome</keyword>
<dbReference type="EMBL" id="CAJFCI010000013">
    <property type="protein sequence ID" value="CAD5105951.1"/>
    <property type="molecule type" value="Genomic_DNA"/>
</dbReference>
<proteinExistence type="inferred from homology"/>
<dbReference type="InterPro" id="IPR005321">
    <property type="entry name" value="Peptidase_S58_DmpA"/>
</dbReference>
<evidence type="ECO:0000256" key="2">
    <source>
        <dbReference type="SAM" id="MobiDB-lite"/>
    </source>
</evidence>
<dbReference type="Pfam" id="PF03576">
    <property type="entry name" value="Peptidase_S58"/>
    <property type="match status" value="1"/>
</dbReference>
<organism evidence="3 4">
    <name type="scientific">Zestomonas carbonaria</name>
    <dbReference type="NCBI Taxonomy" id="2762745"/>
    <lineage>
        <taxon>Bacteria</taxon>
        <taxon>Pseudomonadati</taxon>
        <taxon>Pseudomonadota</taxon>
        <taxon>Gammaproteobacteria</taxon>
        <taxon>Pseudomonadales</taxon>
        <taxon>Pseudomonadaceae</taxon>
        <taxon>Zestomonas</taxon>
    </lineage>
</organism>
<dbReference type="SUPFAM" id="SSF56266">
    <property type="entry name" value="DmpA/ArgJ-like"/>
    <property type="match status" value="1"/>
</dbReference>
<feature type="region of interest" description="Disordered" evidence="2">
    <location>
        <begin position="1"/>
        <end position="21"/>
    </location>
</feature>
<evidence type="ECO:0000313" key="4">
    <source>
        <dbReference type="Proteomes" id="UP000583387"/>
    </source>
</evidence>
<dbReference type="GO" id="GO:0004177">
    <property type="term" value="F:aminopeptidase activity"/>
    <property type="evidence" value="ECO:0007669"/>
    <property type="project" value="UniProtKB-KW"/>
</dbReference>
<dbReference type="InterPro" id="IPR016117">
    <property type="entry name" value="ArgJ-like_dom_sf"/>
</dbReference>
<dbReference type="Gene3D" id="3.60.70.12">
    <property type="entry name" value="L-amino peptidase D-ALA esterase/amidase"/>
    <property type="match status" value="1"/>
</dbReference>
<dbReference type="EC" id="3.4.11.25" evidence="3"/>
<dbReference type="PANTHER" id="PTHR36512">
    <property type="entry name" value="D-AMINOPEPTIDASE"/>
    <property type="match status" value="1"/>
</dbReference>
<name>A0A7U7I7R7_9GAMM</name>
<dbReference type="RefSeq" id="WP_187669351.1">
    <property type="nucleotide sequence ID" value="NZ_CAJFCI010000013.1"/>
</dbReference>
<evidence type="ECO:0000256" key="1">
    <source>
        <dbReference type="ARBA" id="ARBA00007068"/>
    </source>
</evidence>
<protein>
    <submittedName>
        <fullName evidence="3">Beta-peptidyl aminopeptidase BapA</fullName>
        <ecNumber evidence="3">3.4.11.25</ecNumber>
    </submittedName>
</protein>
<sequence length="366" mass="38666">MAKPRARQLGLDMPGRPGPHNAITDVPGVLVGYSTLNGRAASGKRIQTGVTAILPRGHTAEPQPVWAGVHALNGNGEMTGTHWIEDGGYFVGPLCITNSHGVGIVHQAATRWMIERYADAWRTHHLWAMPVVAETYDGVINDINGLHVTEADARKALDSASGGAVAEGNVGGGNGMICYGFKGGTGTASRLIEVDGETFTLGVLVQANHGQRAWLRVLGQPVGHLLDEPVPAGLEHERGSIIVAIATDAPMLPHQLRRLARRAGLGIGLGGTPGGNNSGDIFLAFSVANPRQMPQLSGPRQNLDYLNDECFDPFYLAAVEATDEAVLNAMLAAEDSPMQKPEGMCKALDGQRLLAVLHEQSGGLRS</sequence>
<keyword evidence="3" id="KW-0031">Aminopeptidase</keyword>
<keyword evidence="3" id="KW-0645">Protease</keyword>
<dbReference type="PANTHER" id="PTHR36512:SF3">
    <property type="entry name" value="BLR5678 PROTEIN"/>
    <property type="match status" value="1"/>
</dbReference>
<evidence type="ECO:0000313" key="3">
    <source>
        <dbReference type="EMBL" id="CAD5105951.1"/>
    </source>
</evidence>
<dbReference type="Proteomes" id="UP000583387">
    <property type="component" value="Unassembled WGS sequence"/>
</dbReference>
<keyword evidence="3" id="KW-0378">Hydrolase</keyword>
<reference evidence="3 4" key="1">
    <citation type="submission" date="2020-08" db="EMBL/GenBank/DDBJ databases">
        <authorList>
            <person name="Criscuolo A."/>
        </authorList>
    </citation>
    <scope>NUCLEOTIDE SEQUENCE [LARGE SCALE GENOMIC DNA]</scope>
    <source>
        <strain evidence="3">CIP111764</strain>
    </source>
</reference>
<gene>
    <name evidence="3" type="ORF">PSEWESI4_00210</name>
</gene>
<accession>A0A7U7I7R7</accession>